<reference evidence="2 3" key="1">
    <citation type="submission" date="2020-07" db="EMBL/GenBank/DDBJ databases">
        <title>Sequencing the genomes of 1000 actinobacteria strains.</title>
        <authorList>
            <person name="Klenk H.-P."/>
        </authorList>
    </citation>
    <scope>NUCLEOTIDE SEQUENCE [LARGE SCALE GENOMIC DNA]</scope>
    <source>
        <strain evidence="2 3">DSM 103833</strain>
    </source>
</reference>
<organism evidence="2 3">
    <name type="scientific">Nocardioides thalensis</name>
    <dbReference type="NCBI Taxonomy" id="1914755"/>
    <lineage>
        <taxon>Bacteria</taxon>
        <taxon>Bacillati</taxon>
        <taxon>Actinomycetota</taxon>
        <taxon>Actinomycetes</taxon>
        <taxon>Propionibacteriales</taxon>
        <taxon>Nocardioidaceae</taxon>
        <taxon>Nocardioides</taxon>
    </lineage>
</organism>
<dbReference type="RefSeq" id="WP_179668130.1">
    <property type="nucleotide sequence ID" value="NZ_JACCFP010000001.1"/>
</dbReference>
<feature type="domain" description="TfoX N-terminal" evidence="1">
    <location>
        <begin position="20"/>
        <end position="101"/>
    </location>
</feature>
<dbReference type="Proteomes" id="UP000530424">
    <property type="component" value="Unassembled WGS sequence"/>
</dbReference>
<proteinExistence type="predicted"/>
<dbReference type="Pfam" id="PF04993">
    <property type="entry name" value="TfoX_N"/>
    <property type="match status" value="1"/>
</dbReference>
<accession>A0A853C600</accession>
<dbReference type="EMBL" id="JACCFP010000001">
    <property type="protein sequence ID" value="NYJ01673.1"/>
    <property type="molecule type" value="Genomic_DNA"/>
</dbReference>
<evidence type="ECO:0000313" key="3">
    <source>
        <dbReference type="Proteomes" id="UP000530424"/>
    </source>
</evidence>
<evidence type="ECO:0000313" key="2">
    <source>
        <dbReference type="EMBL" id="NYJ01673.1"/>
    </source>
</evidence>
<protein>
    <submittedName>
        <fullName evidence="2">TfoX/Sxy family transcriptional regulator of competence genes</fullName>
    </submittedName>
</protein>
<keyword evidence="3" id="KW-1185">Reference proteome</keyword>
<dbReference type="InterPro" id="IPR007076">
    <property type="entry name" value="TfoX_N"/>
</dbReference>
<evidence type="ECO:0000259" key="1">
    <source>
        <dbReference type="Pfam" id="PF04993"/>
    </source>
</evidence>
<sequence length="109" mass="11688">MAYDEALAERIRALIDDPTLVEKKMFGGLGFMVGGNMAIAASGQGGIMVRVDPAEGEELIATTPAEPMEMRGRAMTGWLRVATDQVATDDDLREWVDRGVAYAGSLPSK</sequence>
<gene>
    <name evidence="2" type="ORF">HNR19_002371</name>
</gene>
<dbReference type="AlphaFoldDB" id="A0A853C600"/>
<dbReference type="SUPFAM" id="SSF159894">
    <property type="entry name" value="YgaC/TfoX-N like"/>
    <property type="match status" value="1"/>
</dbReference>
<comment type="caution">
    <text evidence="2">The sequence shown here is derived from an EMBL/GenBank/DDBJ whole genome shotgun (WGS) entry which is preliminary data.</text>
</comment>
<name>A0A853C600_9ACTN</name>
<dbReference type="Gene3D" id="3.30.1460.30">
    <property type="entry name" value="YgaC/TfoX-N like chaperone"/>
    <property type="match status" value="1"/>
</dbReference>